<dbReference type="Gene3D" id="3.40.720.10">
    <property type="entry name" value="Alkaline Phosphatase, subunit A"/>
    <property type="match status" value="1"/>
</dbReference>
<feature type="region of interest" description="Disordered" evidence="1">
    <location>
        <begin position="690"/>
        <end position="754"/>
    </location>
</feature>
<keyword evidence="2" id="KW-0472">Membrane</keyword>
<name>A0ABN2A7J7_9ACTN</name>
<keyword evidence="2" id="KW-1133">Transmembrane helix</keyword>
<dbReference type="EMBL" id="BAAAQD010000005">
    <property type="protein sequence ID" value="GAA1512794.1"/>
    <property type="molecule type" value="Genomic_DNA"/>
</dbReference>
<protein>
    <submittedName>
        <fullName evidence="3">Phage holin family protein</fullName>
    </submittedName>
</protein>
<keyword evidence="4" id="KW-1185">Reference proteome</keyword>
<feature type="compositionally biased region" description="Low complexity" evidence="1">
    <location>
        <begin position="690"/>
        <end position="731"/>
    </location>
</feature>
<comment type="caution">
    <text evidence="3">The sequence shown here is derived from an EMBL/GenBank/DDBJ whole genome shotgun (WGS) entry which is preliminary data.</text>
</comment>
<dbReference type="SUPFAM" id="SSF53649">
    <property type="entry name" value="Alkaline phosphatase-like"/>
    <property type="match status" value="1"/>
</dbReference>
<dbReference type="InterPro" id="IPR017850">
    <property type="entry name" value="Alkaline_phosphatase_core_sf"/>
</dbReference>
<dbReference type="InterPro" id="IPR002591">
    <property type="entry name" value="Phosphodiest/P_Trfase"/>
</dbReference>
<accession>A0ABN2A7J7</accession>
<dbReference type="Proteomes" id="UP001501470">
    <property type="component" value="Unassembled WGS sequence"/>
</dbReference>
<proteinExistence type="predicted"/>
<dbReference type="Pfam" id="PF01663">
    <property type="entry name" value="Phosphodiest"/>
    <property type="match status" value="1"/>
</dbReference>
<feature type="transmembrane region" description="Helical" evidence="2">
    <location>
        <begin position="21"/>
        <end position="44"/>
    </location>
</feature>
<evidence type="ECO:0000256" key="1">
    <source>
        <dbReference type="SAM" id="MobiDB-lite"/>
    </source>
</evidence>
<keyword evidence="2" id="KW-0812">Transmembrane</keyword>
<feature type="transmembrane region" description="Helical" evidence="2">
    <location>
        <begin position="50"/>
        <end position="66"/>
    </location>
</feature>
<reference evidence="3 4" key="1">
    <citation type="journal article" date="2019" name="Int. J. Syst. Evol. Microbiol.">
        <title>The Global Catalogue of Microorganisms (GCM) 10K type strain sequencing project: providing services to taxonomists for standard genome sequencing and annotation.</title>
        <authorList>
            <consortium name="The Broad Institute Genomics Platform"/>
            <consortium name="The Broad Institute Genome Sequencing Center for Infectious Disease"/>
            <person name="Wu L."/>
            <person name="Ma J."/>
        </authorList>
    </citation>
    <scope>NUCLEOTIDE SEQUENCE [LARGE SCALE GENOMIC DNA]</scope>
    <source>
        <strain evidence="3 4">JCM 15933</strain>
    </source>
</reference>
<sequence length="754" mass="78898">MIGQRVRFAGRMLRDWRLTVAWGKSLLRSGVTSVVVLAVTFWLLPGVTATGGPWALVELAVLLALIGTLMRLVLFGVAVVVGGLGVLLVGVLLQTAVMFTALQVAEGVSVGSVIDAWVASWTAAVLTALVNWLADAGSDDVFLGQTLRQMVRRNQDHRATEPGVLFVQLDGLSAPLLSWAVKAGNLPNLGKWLRTGTHALVPWHTGLPATTPASQAGILHGSESEVPAFRWYEKATGRLVVTNRPKDAADVEARISTGRGLLADGGASISNVFSGDAPTSLLTFSNAGLPGRTARGYLAFVASPYGFARAIVLSVGEMLKEIQQARRQRFRNVYPRVPRTGAYVALRAVTNVLLRDLNVSLIAEQMTRGAPAIFCDFVDYDEVAHHAGPLRPEAMQTLEGLDRVLGTLHRLAQVAGRRYEIVVLSDHGQSQGATFSQRYGQTLEQVVASIAGHVAASTPDPNDDERARAHNLLLAVAGKPDRTTPPPPPAPVVTVASGNLAMLYLTEHPGRATVEDIGVARPALIQGLAEHPGIGLVVGLSAVDGPVAFGPAGRHRLRDGHVDGTDPLLPYGPHAARDLLTHQAMTNVGDLVLISRVDPGTDEVAAFEELVGSHGGIGGWQTEAVLVHPAGWSTPAPTPTGPAAVHRQLVQWLTDLGLRTTPAPDASTHAAATAAPANEAADIKAATVAPANEAATTGPANEAATTGPANEAATGAPANEAAENKAATHAADGGHPLPEPRDTGRSLHAAEILD</sequence>
<evidence type="ECO:0000313" key="4">
    <source>
        <dbReference type="Proteomes" id="UP001501470"/>
    </source>
</evidence>
<organism evidence="3 4">
    <name type="scientific">Dactylosporangium maewongense</name>
    <dbReference type="NCBI Taxonomy" id="634393"/>
    <lineage>
        <taxon>Bacteria</taxon>
        <taxon>Bacillati</taxon>
        <taxon>Actinomycetota</taxon>
        <taxon>Actinomycetes</taxon>
        <taxon>Micromonosporales</taxon>
        <taxon>Micromonosporaceae</taxon>
        <taxon>Dactylosporangium</taxon>
    </lineage>
</organism>
<evidence type="ECO:0000256" key="2">
    <source>
        <dbReference type="SAM" id="Phobius"/>
    </source>
</evidence>
<evidence type="ECO:0000313" key="3">
    <source>
        <dbReference type="EMBL" id="GAA1512794.1"/>
    </source>
</evidence>
<gene>
    <name evidence="3" type="ORF">GCM10009827_028960</name>
</gene>
<feature type="transmembrane region" description="Helical" evidence="2">
    <location>
        <begin position="73"/>
        <end position="93"/>
    </location>
</feature>